<reference evidence="2 3" key="1">
    <citation type="submission" date="2020-06" db="EMBL/GenBank/DDBJ databases">
        <title>Pseudomonas eucalypticola sp. nov., an endophyte of Eucalyptus dunnii leaves with biocontrol ability of eucalyptus leaf blight.</title>
        <authorList>
            <person name="Liu Y."/>
            <person name="Song Z."/>
            <person name="Zeng H."/>
            <person name="Lu M."/>
            <person name="Wang X."/>
            <person name="Lian X."/>
            <person name="Zhang Q."/>
        </authorList>
    </citation>
    <scope>NUCLEOTIDE SEQUENCE [LARGE SCALE GENOMIC DNA]</scope>
    <source>
        <strain evidence="2 3">NP-1</strain>
    </source>
</reference>
<dbReference type="EMBL" id="CP056030">
    <property type="protein sequence ID" value="QKZ06038.1"/>
    <property type="molecule type" value="Genomic_DNA"/>
</dbReference>
<proteinExistence type="predicted"/>
<gene>
    <name evidence="2" type="ORF">HWQ56_20520</name>
</gene>
<dbReference type="AlphaFoldDB" id="A0A7D5D993"/>
<keyword evidence="1" id="KW-0175">Coiled coil</keyword>
<dbReference type="KEGG" id="pez:HWQ56_20520"/>
<keyword evidence="3" id="KW-1185">Reference proteome</keyword>
<evidence type="ECO:0000256" key="1">
    <source>
        <dbReference type="SAM" id="Coils"/>
    </source>
</evidence>
<feature type="coiled-coil region" evidence="1">
    <location>
        <begin position="68"/>
        <end position="102"/>
    </location>
</feature>
<organism evidence="2 3">
    <name type="scientific">Pseudomonas eucalypticola</name>
    <dbReference type="NCBI Taxonomy" id="2599595"/>
    <lineage>
        <taxon>Bacteria</taxon>
        <taxon>Pseudomonadati</taxon>
        <taxon>Pseudomonadota</taxon>
        <taxon>Gammaproteobacteria</taxon>
        <taxon>Pseudomonadales</taxon>
        <taxon>Pseudomonadaceae</taxon>
        <taxon>Pseudomonas</taxon>
    </lineage>
</organism>
<dbReference type="RefSeq" id="WP_176571642.1">
    <property type="nucleotide sequence ID" value="NZ_CP056030.1"/>
</dbReference>
<sequence>MEMNDTRRVLIDLIAEHQASNPSVKLGVGELSERAGISRQAFNRYYGDLKDYAWGIKPIGDLLVDTDHDRTKDLINQNQASLKELQQQMSRLSADHEKEMEKTVDSYITSLMVNDITLHGANDIRVTLEKQTLYNLELKKQINQLEIDLSRAKQTTALKNIAVVPGAGANTNAGSDAGASQRGEKVKVDVDLTKAYAAYASTKSLDEYEDKKDIAINAATRSINKLATDKSCTIVLFAERYICRFGVFFDRYQPTDDGLHIVVRVPIFDGTELKTFVSTLAPASAIHIHIPFMASVGDFNLQRSFFFNRIPEFELKYADAADPISITMDRIDQVIHFKPKQGD</sequence>
<evidence type="ECO:0000313" key="2">
    <source>
        <dbReference type="EMBL" id="QKZ06038.1"/>
    </source>
</evidence>
<dbReference type="Proteomes" id="UP000509568">
    <property type="component" value="Chromosome"/>
</dbReference>
<evidence type="ECO:0000313" key="3">
    <source>
        <dbReference type="Proteomes" id="UP000509568"/>
    </source>
</evidence>
<name>A0A7D5D993_9PSED</name>
<protein>
    <submittedName>
        <fullName evidence="2">Uncharacterized protein</fullName>
    </submittedName>
</protein>
<accession>A0A7D5D993</accession>